<sequence length="35" mass="3875">MSVAPGWYVDPADPQTRRYWDGEGWIGAPIPVDAT</sequence>
<dbReference type="AlphaFoldDB" id="A0A2W2EZK0"/>
<dbReference type="EMBL" id="POTY01000078">
    <property type="protein sequence ID" value="PZG17988.1"/>
    <property type="molecule type" value="Genomic_DNA"/>
</dbReference>
<accession>A0A2W2EZK0</accession>
<comment type="caution">
    <text evidence="2">The sequence shown here is derived from an EMBL/GenBank/DDBJ whole genome shotgun (WGS) entry which is preliminary data.</text>
</comment>
<reference evidence="2 3" key="1">
    <citation type="submission" date="2018-01" db="EMBL/GenBank/DDBJ databases">
        <title>Draft genome sequence of Jishengella sp. NA12.</title>
        <authorList>
            <person name="Sahin N."/>
            <person name="Ay H."/>
            <person name="Saygin H."/>
        </authorList>
    </citation>
    <scope>NUCLEOTIDE SEQUENCE [LARGE SCALE GENOMIC DNA]</scope>
    <source>
        <strain evidence="2 3">NA12</strain>
    </source>
</reference>
<name>A0A2W2EZK0_9ACTN</name>
<feature type="non-terminal residue" evidence="2">
    <location>
        <position position="35"/>
    </location>
</feature>
<dbReference type="OrthoDB" id="4463773at2"/>
<dbReference type="Proteomes" id="UP000248924">
    <property type="component" value="Unassembled WGS sequence"/>
</dbReference>
<keyword evidence="3" id="KW-1185">Reference proteome</keyword>
<evidence type="ECO:0000313" key="3">
    <source>
        <dbReference type="Proteomes" id="UP000248924"/>
    </source>
</evidence>
<evidence type="ECO:0000259" key="1">
    <source>
        <dbReference type="Pfam" id="PF10708"/>
    </source>
</evidence>
<dbReference type="Pfam" id="PF10708">
    <property type="entry name" value="DUF2510"/>
    <property type="match status" value="1"/>
</dbReference>
<feature type="domain" description="DUF2510" evidence="1">
    <location>
        <begin position="5"/>
        <end position="34"/>
    </location>
</feature>
<organism evidence="2 3">
    <name type="scientific">Micromonospora craterilacus</name>
    <dbReference type="NCBI Taxonomy" id="1655439"/>
    <lineage>
        <taxon>Bacteria</taxon>
        <taxon>Bacillati</taxon>
        <taxon>Actinomycetota</taxon>
        <taxon>Actinomycetes</taxon>
        <taxon>Micromonosporales</taxon>
        <taxon>Micromonosporaceae</taxon>
        <taxon>Micromonospora</taxon>
    </lineage>
</organism>
<proteinExistence type="predicted"/>
<gene>
    <name evidence="2" type="ORF">C1I95_14355</name>
</gene>
<evidence type="ECO:0000313" key="2">
    <source>
        <dbReference type="EMBL" id="PZG17988.1"/>
    </source>
</evidence>
<dbReference type="RefSeq" id="WP_146605717.1">
    <property type="nucleotide sequence ID" value="NZ_POTY01000078.1"/>
</dbReference>
<dbReference type="InterPro" id="IPR018929">
    <property type="entry name" value="DUF2510"/>
</dbReference>
<protein>
    <submittedName>
        <fullName evidence="2">Transporter</fullName>
    </submittedName>
</protein>